<organism evidence="3 4">
    <name type="scientific">Dactylosporangium aurantiacum</name>
    <dbReference type="NCBI Taxonomy" id="35754"/>
    <lineage>
        <taxon>Bacteria</taxon>
        <taxon>Bacillati</taxon>
        <taxon>Actinomycetota</taxon>
        <taxon>Actinomycetes</taxon>
        <taxon>Micromonosporales</taxon>
        <taxon>Micromonosporaceae</taxon>
        <taxon>Dactylosporangium</taxon>
    </lineage>
</organism>
<feature type="transmembrane region" description="Helical" evidence="2">
    <location>
        <begin position="17"/>
        <end position="37"/>
    </location>
</feature>
<accession>A0A9Q9IGC8</accession>
<evidence type="ECO:0000313" key="4">
    <source>
        <dbReference type="Proteomes" id="UP001058003"/>
    </source>
</evidence>
<dbReference type="AlphaFoldDB" id="A0A9Q9IGC8"/>
<dbReference type="KEGG" id="daur:Daura_01700"/>
<proteinExistence type="predicted"/>
<reference evidence="3" key="1">
    <citation type="submission" date="2021-04" db="EMBL/GenBank/DDBJ databases">
        <title>Dactylosporangium aurantiacum NRRL B-8018 full assembly.</title>
        <authorList>
            <person name="Hartkoorn R.C."/>
            <person name="Beaudoing E."/>
            <person name="Hot D."/>
        </authorList>
    </citation>
    <scope>NUCLEOTIDE SEQUENCE</scope>
    <source>
        <strain evidence="3">NRRL B-8018</strain>
    </source>
</reference>
<evidence type="ECO:0000313" key="3">
    <source>
        <dbReference type="EMBL" id="UWZ55026.1"/>
    </source>
</evidence>
<dbReference type="Proteomes" id="UP001058003">
    <property type="component" value="Chromosome"/>
</dbReference>
<dbReference type="EMBL" id="CP073767">
    <property type="protein sequence ID" value="UWZ55026.1"/>
    <property type="molecule type" value="Genomic_DNA"/>
</dbReference>
<feature type="transmembrane region" description="Helical" evidence="2">
    <location>
        <begin position="311"/>
        <end position="334"/>
    </location>
</feature>
<dbReference type="OrthoDB" id="5178692at2"/>
<gene>
    <name evidence="3" type="ORF">Daura_01700</name>
</gene>
<keyword evidence="2" id="KW-0472">Membrane</keyword>
<dbReference type="RefSeq" id="WP_052387720.1">
    <property type="nucleotide sequence ID" value="NZ_CP073767.1"/>
</dbReference>
<feature type="region of interest" description="Disordered" evidence="1">
    <location>
        <begin position="339"/>
        <end position="369"/>
    </location>
</feature>
<keyword evidence="4" id="KW-1185">Reference proteome</keyword>
<name>A0A9Q9IGC8_9ACTN</name>
<sequence>MATSTSPDRRPRGTVAFIVRLLLPLALIVPTVVLFGMHRQSNGDDAAFATTERHGVAYLRALVPLEIELVNAQAAAATGSPVQRGSLMAAVGSVAELDAEHGAELLTRDRWADLRARIEAVPPTGAPGTLFASYSEAVELLLDLISKVREASGLARDPYAATFNLADGGAQELPDGIAAAGRYAGLLLQARRLPAAGQADALFGIAAARSDLIGAARDLAEDVQAAAQSSESHRLDGSLLTKIDAFTRATDALVPATATASATLSTDPAQLGRHRDDVVRAGAELSASLLSEIDALLGERLADLDSRDTTAVAALAAAVLLGVAAPVVTVLLALRRRRRGAGTTTARRGPDDTPPAPRHDSVERLHAAR</sequence>
<evidence type="ECO:0000256" key="2">
    <source>
        <dbReference type="SAM" id="Phobius"/>
    </source>
</evidence>
<evidence type="ECO:0000256" key="1">
    <source>
        <dbReference type="SAM" id="MobiDB-lite"/>
    </source>
</evidence>
<keyword evidence="2" id="KW-1133">Transmembrane helix</keyword>
<feature type="compositionally biased region" description="Basic and acidic residues" evidence="1">
    <location>
        <begin position="357"/>
        <end position="369"/>
    </location>
</feature>
<keyword evidence="2" id="KW-0812">Transmembrane</keyword>
<protein>
    <submittedName>
        <fullName evidence="3">Uncharacterized protein</fullName>
    </submittedName>
</protein>